<evidence type="ECO:0000313" key="11">
    <source>
        <dbReference type="Proteomes" id="UP000226420"/>
    </source>
</evidence>
<comment type="caution">
    <text evidence="10">The sequence shown here is derived from an EMBL/GenBank/DDBJ whole genome shotgun (WGS) entry which is preliminary data.</text>
</comment>
<evidence type="ECO:0000256" key="1">
    <source>
        <dbReference type="ARBA" id="ARBA00004418"/>
    </source>
</evidence>
<evidence type="ECO:0000256" key="7">
    <source>
        <dbReference type="SAM" id="Phobius"/>
    </source>
</evidence>
<evidence type="ECO:0000256" key="2">
    <source>
        <dbReference type="ARBA" id="ARBA00010602"/>
    </source>
</evidence>
<sequence length="329" mass="36308">MHKKKIIFIIVLAIICIVSALYGWNSYRNNRDQTLSLYGNVDIRTVNLNFRVGGRLASLNVDEGDRVKPGQVLGRLDDAPYINALQQAKANVASLQARLSLVQEGYRAEEIAQVKAAVDQSQSAYNYAESFYQRQLGLWKTRSISANMLDDARSARNQAQATLQSAKDKLTQFKTGNRPQEIAEAKANLSQAEAVLAQAELNLSDTTLLSPSEGTILTRAIEPGSMLSASNTVFSLSLTNPVWVRAYVNEVNLAKAVPGTKLEIYTDARPNKPYHGTIGFVSPNAEFTPKSVETPELRTDLVYRLRIIIADPDDNLRQGMPVTITFPAH</sequence>
<dbReference type="NCBIfam" id="NF002939">
    <property type="entry name" value="PRK03598.1"/>
    <property type="match status" value="1"/>
</dbReference>
<accession>A0AAJ4W9X5</accession>
<dbReference type="Gene3D" id="1.10.287.470">
    <property type="entry name" value="Helix hairpin bin"/>
    <property type="match status" value="2"/>
</dbReference>
<comment type="similarity">
    <text evidence="2">Belongs to the UPF0194 family.</text>
</comment>
<name>A0AAJ4W9X5_9GAMM</name>
<keyword evidence="5 6" id="KW-0175">Coiled coil</keyword>
<dbReference type="Proteomes" id="UP000226420">
    <property type="component" value="Unassembled WGS sequence"/>
</dbReference>
<dbReference type="EMBL" id="FOLW01000003">
    <property type="protein sequence ID" value="SFC65222.1"/>
    <property type="molecule type" value="Genomic_DNA"/>
</dbReference>
<dbReference type="SUPFAM" id="SSF111369">
    <property type="entry name" value="HlyD-like secretion proteins"/>
    <property type="match status" value="3"/>
</dbReference>
<evidence type="ECO:0000259" key="8">
    <source>
        <dbReference type="Pfam" id="PF25881"/>
    </source>
</evidence>
<keyword evidence="3" id="KW-0732">Signal</keyword>
<dbReference type="PANTHER" id="PTHR32347">
    <property type="entry name" value="EFFLUX SYSTEM COMPONENT YKNX-RELATED"/>
    <property type="match status" value="1"/>
</dbReference>
<organism evidence="10 11">
    <name type="scientific">Pragia fontium DSM 5563 = ATCC 49100</name>
    <dbReference type="NCBI Taxonomy" id="1122977"/>
    <lineage>
        <taxon>Bacteria</taxon>
        <taxon>Pseudomonadati</taxon>
        <taxon>Pseudomonadota</taxon>
        <taxon>Gammaproteobacteria</taxon>
        <taxon>Enterobacterales</taxon>
        <taxon>Budviciaceae</taxon>
        <taxon>Pragia</taxon>
    </lineage>
</organism>
<dbReference type="Pfam" id="PF25954">
    <property type="entry name" value="Beta-barrel_RND_2"/>
    <property type="match status" value="1"/>
</dbReference>
<proteinExistence type="inferred from homology"/>
<dbReference type="InterPro" id="IPR058792">
    <property type="entry name" value="Beta-barrel_RND_2"/>
</dbReference>
<gene>
    <name evidence="10" type="ORF">SAMN02745723_103216</name>
</gene>
<evidence type="ECO:0000256" key="6">
    <source>
        <dbReference type="SAM" id="Coils"/>
    </source>
</evidence>
<dbReference type="Gene3D" id="2.40.50.100">
    <property type="match status" value="2"/>
</dbReference>
<evidence type="ECO:0000259" key="9">
    <source>
        <dbReference type="Pfam" id="PF25954"/>
    </source>
</evidence>
<dbReference type="InterPro" id="IPR050465">
    <property type="entry name" value="UPF0194_transport"/>
</dbReference>
<evidence type="ECO:0000313" key="10">
    <source>
        <dbReference type="EMBL" id="SFC65222.1"/>
    </source>
</evidence>
<feature type="domain" description="YbhG-like alpha-helical hairpin" evidence="8">
    <location>
        <begin position="76"/>
        <end position="205"/>
    </location>
</feature>
<feature type="transmembrane region" description="Helical" evidence="7">
    <location>
        <begin position="7"/>
        <end position="24"/>
    </location>
</feature>
<evidence type="ECO:0000256" key="3">
    <source>
        <dbReference type="ARBA" id="ARBA00022729"/>
    </source>
</evidence>
<keyword evidence="7" id="KW-0812">Transmembrane</keyword>
<feature type="domain" description="CusB-like beta-barrel" evidence="9">
    <location>
        <begin position="241"/>
        <end position="326"/>
    </location>
</feature>
<evidence type="ECO:0000256" key="4">
    <source>
        <dbReference type="ARBA" id="ARBA00022764"/>
    </source>
</evidence>
<dbReference type="Pfam" id="PF25881">
    <property type="entry name" value="HH_YBHG"/>
    <property type="match status" value="1"/>
</dbReference>
<dbReference type="InterPro" id="IPR059052">
    <property type="entry name" value="HH_YbhG-like"/>
</dbReference>
<keyword evidence="4" id="KW-0574">Periplasm</keyword>
<keyword evidence="7" id="KW-1133">Transmembrane helix</keyword>
<protein>
    <submittedName>
        <fullName evidence="10">HlyD family secretion protein</fullName>
    </submittedName>
</protein>
<dbReference type="AlphaFoldDB" id="A0AAJ4W9X5"/>
<evidence type="ECO:0000256" key="5">
    <source>
        <dbReference type="ARBA" id="ARBA00023054"/>
    </source>
</evidence>
<feature type="coiled-coil region" evidence="6">
    <location>
        <begin position="149"/>
        <end position="202"/>
    </location>
</feature>
<dbReference type="GO" id="GO:0042597">
    <property type="term" value="C:periplasmic space"/>
    <property type="evidence" value="ECO:0007669"/>
    <property type="project" value="UniProtKB-SubCell"/>
</dbReference>
<comment type="subcellular location">
    <subcellularLocation>
        <location evidence="1">Periplasm</location>
    </subcellularLocation>
</comment>
<dbReference type="RefSeq" id="WP_074821779.1">
    <property type="nucleotide sequence ID" value="NZ_FOLW01000003.1"/>
</dbReference>
<reference evidence="10 11" key="1">
    <citation type="submission" date="2016-10" db="EMBL/GenBank/DDBJ databases">
        <authorList>
            <person name="Varghese N."/>
            <person name="Submissions S."/>
        </authorList>
    </citation>
    <scope>NUCLEOTIDE SEQUENCE [LARGE SCALE GENOMIC DNA]</scope>
    <source>
        <strain evidence="10 11">DSM 5563</strain>
    </source>
</reference>
<dbReference type="PANTHER" id="PTHR32347:SF29">
    <property type="entry name" value="UPF0194 MEMBRANE PROTEIN YBHG"/>
    <property type="match status" value="1"/>
</dbReference>
<dbReference type="Gene3D" id="2.40.30.170">
    <property type="match status" value="1"/>
</dbReference>
<keyword evidence="7" id="KW-0472">Membrane</keyword>